<protein>
    <submittedName>
        <fullName evidence="1">Uncharacterized protein DUF1963</fullName>
    </submittedName>
</protein>
<dbReference type="RefSeq" id="WP_169925966.1">
    <property type="nucleotide sequence ID" value="NZ_PDJD01000001.1"/>
</dbReference>
<name>A0A2A9D4K8_9MICO</name>
<gene>
    <name evidence="1" type="ORF">ATL40_2405</name>
</gene>
<comment type="caution">
    <text evidence="1">The sequence shown here is derived from an EMBL/GenBank/DDBJ whole genome shotgun (WGS) entry which is preliminary data.</text>
</comment>
<organism evidence="1 2">
    <name type="scientific">Serinibacter salmoneus</name>
    <dbReference type="NCBI Taxonomy" id="556530"/>
    <lineage>
        <taxon>Bacteria</taxon>
        <taxon>Bacillati</taxon>
        <taxon>Actinomycetota</taxon>
        <taxon>Actinomycetes</taxon>
        <taxon>Micrococcales</taxon>
        <taxon>Beutenbergiaceae</taxon>
        <taxon>Serinibacter</taxon>
    </lineage>
</organism>
<keyword evidence="2" id="KW-1185">Reference proteome</keyword>
<dbReference type="Proteomes" id="UP000224915">
    <property type="component" value="Unassembled WGS sequence"/>
</dbReference>
<reference evidence="1 2" key="1">
    <citation type="submission" date="2017-10" db="EMBL/GenBank/DDBJ databases">
        <title>Sequencing the genomes of 1000 actinobacteria strains.</title>
        <authorList>
            <person name="Klenk H.-P."/>
        </authorList>
    </citation>
    <scope>NUCLEOTIDE SEQUENCE [LARGE SCALE GENOMIC DNA]</scope>
    <source>
        <strain evidence="1 2">DSM 21801</strain>
    </source>
</reference>
<dbReference type="EMBL" id="PDJD01000001">
    <property type="protein sequence ID" value="PFG20790.1"/>
    <property type="molecule type" value="Genomic_DNA"/>
</dbReference>
<proteinExistence type="predicted"/>
<dbReference type="Pfam" id="PF09234">
    <property type="entry name" value="DUF1963"/>
    <property type="match status" value="1"/>
</dbReference>
<sequence length="291" mass="32028">MRNPAVGLLESPTYSAVRAWVDRTGRGELSASPAVLFREEHLDNGDDVRFRWSMGRTVNWFGCCAVAPLQEWPRRADGVALHHVLALDLRLLAGLACGGAMATWPGFSDPLPQTGMLEVFHDLITPGTSPADAHRGAWRVRWVPQVETGALIPPPGDLTTAALCRRFVPQAGFTTPPEADVRARRVPSARRLSRGARRLRDSLRSAWQGKKASGFSHAFGYPEMGETTSRPLVRDVLPVSAGDDHTLLLDLDLGALPGVCPRGTRLEVWMRDTDLATARFERAWCLLRHDT</sequence>
<dbReference type="AlphaFoldDB" id="A0A2A9D4K8"/>
<dbReference type="Gene3D" id="2.30.320.10">
    <property type="entry name" value="YwqG-like"/>
    <property type="match status" value="1"/>
</dbReference>
<evidence type="ECO:0000313" key="1">
    <source>
        <dbReference type="EMBL" id="PFG20790.1"/>
    </source>
</evidence>
<dbReference type="InterPro" id="IPR015315">
    <property type="entry name" value="DUF1963"/>
</dbReference>
<evidence type="ECO:0000313" key="2">
    <source>
        <dbReference type="Proteomes" id="UP000224915"/>
    </source>
</evidence>
<accession>A0A2A9D4K8</accession>